<accession>A0A0C9YGN6</accession>
<dbReference type="HOGENOM" id="CLU_035990_0_2_1"/>
<dbReference type="InterPro" id="IPR003738">
    <property type="entry name" value="SRAP"/>
</dbReference>
<protein>
    <recommendedName>
        <fullName evidence="11">DUF159-domain-containing protein</fullName>
    </recommendedName>
</protein>
<keyword evidence="10" id="KW-1185">Reference proteome</keyword>
<keyword evidence="6" id="KW-0238">DNA-binding</keyword>
<evidence type="ECO:0000256" key="8">
    <source>
        <dbReference type="SAM" id="MobiDB-lite"/>
    </source>
</evidence>
<feature type="compositionally biased region" description="Low complexity" evidence="8">
    <location>
        <begin position="253"/>
        <end position="268"/>
    </location>
</feature>
<dbReference type="PANTHER" id="PTHR13604:SF0">
    <property type="entry name" value="ABASIC SITE PROCESSING PROTEIN HMCES"/>
    <property type="match status" value="1"/>
</dbReference>
<name>A0A0C9YGN6_9AGAR</name>
<dbReference type="EMBL" id="KN838538">
    <property type="protein sequence ID" value="KIK09512.1"/>
    <property type="molecule type" value="Genomic_DNA"/>
</dbReference>
<evidence type="ECO:0000313" key="10">
    <source>
        <dbReference type="Proteomes" id="UP000054477"/>
    </source>
</evidence>
<dbReference type="GO" id="GO:0016829">
    <property type="term" value="F:lyase activity"/>
    <property type="evidence" value="ECO:0007669"/>
    <property type="project" value="UniProtKB-KW"/>
</dbReference>
<dbReference type="InterPro" id="IPR036590">
    <property type="entry name" value="SRAP-like"/>
</dbReference>
<keyword evidence="5" id="KW-0190">Covalent protein-DNA linkage</keyword>
<dbReference type="GO" id="GO:0106300">
    <property type="term" value="P:protein-DNA covalent cross-linking repair"/>
    <property type="evidence" value="ECO:0007669"/>
    <property type="project" value="InterPro"/>
</dbReference>
<evidence type="ECO:0000256" key="1">
    <source>
        <dbReference type="ARBA" id="ARBA00008136"/>
    </source>
</evidence>
<evidence type="ECO:0008006" key="11">
    <source>
        <dbReference type="Google" id="ProtNLM"/>
    </source>
</evidence>
<dbReference type="GO" id="GO:0006508">
    <property type="term" value="P:proteolysis"/>
    <property type="evidence" value="ECO:0007669"/>
    <property type="project" value="UniProtKB-KW"/>
</dbReference>
<dbReference type="AlphaFoldDB" id="A0A0C9YGN6"/>
<evidence type="ECO:0000313" key="9">
    <source>
        <dbReference type="EMBL" id="KIK09512.1"/>
    </source>
</evidence>
<dbReference type="GO" id="GO:0008233">
    <property type="term" value="F:peptidase activity"/>
    <property type="evidence" value="ECO:0007669"/>
    <property type="project" value="UniProtKB-KW"/>
</dbReference>
<dbReference type="Proteomes" id="UP000054477">
    <property type="component" value="Unassembled WGS sequence"/>
</dbReference>
<dbReference type="Gene3D" id="3.90.1680.10">
    <property type="entry name" value="SOS response associated peptidase-like"/>
    <property type="match status" value="1"/>
</dbReference>
<organism evidence="9 10">
    <name type="scientific">Laccaria amethystina LaAM-08-1</name>
    <dbReference type="NCBI Taxonomy" id="1095629"/>
    <lineage>
        <taxon>Eukaryota</taxon>
        <taxon>Fungi</taxon>
        <taxon>Dikarya</taxon>
        <taxon>Basidiomycota</taxon>
        <taxon>Agaricomycotina</taxon>
        <taxon>Agaricomycetes</taxon>
        <taxon>Agaricomycetidae</taxon>
        <taxon>Agaricales</taxon>
        <taxon>Agaricineae</taxon>
        <taxon>Hydnangiaceae</taxon>
        <taxon>Laccaria</taxon>
    </lineage>
</organism>
<reference evidence="9 10" key="1">
    <citation type="submission" date="2014-04" db="EMBL/GenBank/DDBJ databases">
        <authorList>
            <consortium name="DOE Joint Genome Institute"/>
            <person name="Kuo A."/>
            <person name="Kohler A."/>
            <person name="Nagy L.G."/>
            <person name="Floudas D."/>
            <person name="Copeland A."/>
            <person name="Barry K.W."/>
            <person name="Cichocki N."/>
            <person name="Veneault-Fourrey C."/>
            <person name="LaButti K."/>
            <person name="Lindquist E.A."/>
            <person name="Lipzen A."/>
            <person name="Lundell T."/>
            <person name="Morin E."/>
            <person name="Murat C."/>
            <person name="Sun H."/>
            <person name="Tunlid A."/>
            <person name="Henrissat B."/>
            <person name="Grigoriev I.V."/>
            <person name="Hibbett D.S."/>
            <person name="Martin F."/>
            <person name="Nordberg H.P."/>
            <person name="Cantor M.N."/>
            <person name="Hua S.X."/>
        </authorList>
    </citation>
    <scope>NUCLEOTIDE SEQUENCE [LARGE SCALE GENOMIC DNA]</scope>
    <source>
        <strain evidence="9 10">LaAM-08-1</strain>
    </source>
</reference>
<evidence type="ECO:0000256" key="5">
    <source>
        <dbReference type="ARBA" id="ARBA00023124"/>
    </source>
</evidence>
<evidence type="ECO:0000256" key="3">
    <source>
        <dbReference type="ARBA" id="ARBA00022763"/>
    </source>
</evidence>
<keyword evidence="4" id="KW-0378">Hydrolase</keyword>
<gene>
    <name evidence="9" type="ORF">K443DRAFT_388692</name>
</gene>
<proteinExistence type="inferred from homology"/>
<keyword evidence="3" id="KW-0227">DNA damage</keyword>
<dbReference type="STRING" id="1095629.A0A0C9YGN6"/>
<keyword evidence="2" id="KW-0645">Protease</keyword>
<keyword evidence="7" id="KW-0456">Lyase</keyword>
<evidence type="ECO:0000256" key="2">
    <source>
        <dbReference type="ARBA" id="ARBA00022670"/>
    </source>
</evidence>
<evidence type="ECO:0000256" key="6">
    <source>
        <dbReference type="ARBA" id="ARBA00023125"/>
    </source>
</evidence>
<evidence type="ECO:0000256" key="4">
    <source>
        <dbReference type="ARBA" id="ARBA00022801"/>
    </source>
</evidence>
<dbReference type="SUPFAM" id="SSF143081">
    <property type="entry name" value="BB1717-like"/>
    <property type="match status" value="1"/>
</dbReference>
<feature type="region of interest" description="Disordered" evidence="8">
    <location>
        <begin position="253"/>
        <end position="323"/>
    </location>
</feature>
<dbReference type="Pfam" id="PF02586">
    <property type="entry name" value="SRAP"/>
    <property type="match status" value="1"/>
</dbReference>
<dbReference type="GO" id="GO:0003697">
    <property type="term" value="F:single-stranded DNA binding"/>
    <property type="evidence" value="ECO:0007669"/>
    <property type="project" value="InterPro"/>
</dbReference>
<dbReference type="OrthoDB" id="2111841at2759"/>
<evidence type="ECO:0000256" key="7">
    <source>
        <dbReference type="ARBA" id="ARBA00023239"/>
    </source>
</evidence>
<reference evidence="10" key="2">
    <citation type="submission" date="2015-01" db="EMBL/GenBank/DDBJ databases">
        <title>Evolutionary Origins and Diversification of the Mycorrhizal Mutualists.</title>
        <authorList>
            <consortium name="DOE Joint Genome Institute"/>
            <consortium name="Mycorrhizal Genomics Consortium"/>
            <person name="Kohler A."/>
            <person name="Kuo A."/>
            <person name="Nagy L.G."/>
            <person name="Floudas D."/>
            <person name="Copeland A."/>
            <person name="Barry K.W."/>
            <person name="Cichocki N."/>
            <person name="Veneault-Fourrey C."/>
            <person name="LaButti K."/>
            <person name="Lindquist E.A."/>
            <person name="Lipzen A."/>
            <person name="Lundell T."/>
            <person name="Morin E."/>
            <person name="Murat C."/>
            <person name="Riley R."/>
            <person name="Ohm R."/>
            <person name="Sun H."/>
            <person name="Tunlid A."/>
            <person name="Henrissat B."/>
            <person name="Grigoriev I.V."/>
            <person name="Hibbett D.S."/>
            <person name="Martin F."/>
        </authorList>
    </citation>
    <scope>NUCLEOTIDE SEQUENCE [LARGE SCALE GENOMIC DNA]</scope>
    <source>
        <strain evidence="10">LaAM-08-1</strain>
    </source>
</reference>
<sequence length="335" mass="37851">MCGRFSLRVDGNEIRALHGYNDLDVEDWVNEEEFVPRYNIAPRSQAPVIRRRDPVPSESGSQHSIILQTMKWGLVPHWSKFEDKSLNTTNARSENLVDGGGMWASIKGKKRCAIPCQGYYEWLTRGKDKLPHFIKRKDGNLLLMAGLYDSVELEGRTLWTFAIVTTDANREFSWLHDRQPVFLSNTAAVNKWLDTSPQVWTADLTQMVKPYNDTSAPLDCYQVPKEVGKVGTESPSFIEPITSRKDGIQAMFSKQKSSQSKALTSSSSKRSRSQSPTVSWEVPPVEDGFPPLKKSKMEEGKPKPPSSRKSQSPKKKTRPAEIKKAVKITSFFTKV</sequence>
<dbReference type="PANTHER" id="PTHR13604">
    <property type="entry name" value="DC12-RELATED"/>
    <property type="match status" value="1"/>
</dbReference>
<comment type="similarity">
    <text evidence="1">Belongs to the SOS response-associated peptidase family.</text>
</comment>